<dbReference type="InterPro" id="IPR001048">
    <property type="entry name" value="Asp/Glu/Uridylate_kinase"/>
</dbReference>
<dbReference type="InterPro" id="IPR024192">
    <property type="entry name" value="Fosfomycin_R_FomA-type"/>
</dbReference>
<dbReference type="PANTHER" id="PTHR43654">
    <property type="entry name" value="GLUTAMATE 5-KINASE"/>
    <property type="match status" value="1"/>
</dbReference>
<evidence type="ECO:0000256" key="10">
    <source>
        <dbReference type="PIRNR" id="PIRNR016496"/>
    </source>
</evidence>
<keyword evidence="5 10" id="KW-0547">Nucleotide-binding</keyword>
<dbReference type="PIRSF" id="PIRSF016496">
    <property type="entry name" value="Kin_FomA"/>
    <property type="match status" value="1"/>
</dbReference>
<dbReference type="InterPro" id="IPR036393">
    <property type="entry name" value="AceGlu_kinase-like_sf"/>
</dbReference>
<evidence type="ECO:0000256" key="5">
    <source>
        <dbReference type="ARBA" id="ARBA00022741"/>
    </source>
</evidence>
<feature type="domain" description="Aspartate/glutamate/uridylate kinase" evidence="13">
    <location>
        <begin position="1"/>
        <end position="233"/>
    </location>
</feature>
<dbReference type="GO" id="GO:0016301">
    <property type="term" value="F:kinase activity"/>
    <property type="evidence" value="ECO:0007669"/>
    <property type="project" value="UniProtKB-KW"/>
</dbReference>
<dbReference type="Proteomes" id="UP000091929">
    <property type="component" value="Unassembled WGS sequence"/>
</dbReference>
<reference evidence="17 18" key="1">
    <citation type="journal article" date="2016" name="ISME J.">
        <title>Chasing the elusive Euryarchaeota class WSA2: genomes reveal a uniquely fastidious methyl-reducing methanogen.</title>
        <authorList>
            <person name="Nobu M.K."/>
            <person name="Narihiro T."/>
            <person name="Kuroda K."/>
            <person name="Mei R."/>
            <person name="Liu W.T."/>
        </authorList>
    </citation>
    <scope>NUCLEOTIDE SEQUENCE [LARGE SCALE GENOMIC DNA]</scope>
    <source>
        <strain evidence="14">B03fssc0709_Meth_Bin005</strain>
        <strain evidence="15">B15fssc0709_Meth_Bin003</strain>
        <strain evidence="16">BMIXfssc0709_Meth_Bin006</strain>
    </source>
</reference>
<comment type="caution">
    <text evidence="15">The sequence shown here is derived from an EMBL/GenBank/DDBJ whole genome shotgun (WGS) entry which is preliminary data.</text>
</comment>
<accession>A0A150IT11</accession>
<dbReference type="Gene3D" id="3.40.1160.10">
    <property type="entry name" value="Acetylglutamate kinase-like"/>
    <property type="match status" value="1"/>
</dbReference>
<evidence type="ECO:0000313" key="14">
    <source>
        <dbReference type="EMBL" id="KYC45900.1"/>
    </source>
</evidence>
<comment type="catalytic activity">
    <reaction evidence="9 10">
        <text>isopentenyl phosphate + ATP = isopentenyl diphosphate + ADP</text>
        <dbReference type="Rhea" id="RHEA:33963"/>
        <dbReference type="ChEBI" id="CHEBI:30616"/>
        <dbReference type="ChEBI" id="CHEBI:65078"/>
        <dbReference type="ChEBI" id="CHEBI:128769"/>
        <dbReference type="ChEBI" id="CHEBI:456216"/>
        <dbReference type="EC" id="2.7.4.26"/>
    </reaction>
</comment>
<evidence type="ECO:0000256" key="11">
    <source>
        <dbReference type="PIRSR" id="PIRSR016496-1"/>
    </source>
</evidence>
<evidence type="ECO:0000256" key="3">
    <source>
        <dbReference type="ARBA" id="ARBA00017267"/>
    </source>
</evidence>
<evidence type="ECO:0000313" key="15">
    <source>
        <dbReference type="EMBL" id="KYC48169.1"/>
    </source>
</evidence>
<evidence type="ECO:0000256" key="12">
    <source>
        <dbReference type="PIRSR" id="PIRSR016496-2"/>
    </source>
</evidence>
<accession>A0A150J1L0</accession>
<dbReference type="GO" id="GO:0102043">
    <property type="term" value="F:isopentenyl phosphate kinase activity"/>
    <property type="evidence" value="ECO:0007669"/>
    <property type="project" value="UniProtKB-EC"/>
</dbReference>
<evidence type="ECO:0000256" key="6">
    <source>
        <dbReference type="ARBA" id="ARBA00022777"/>
    </source>
</evidence>
<dbReference type="EMBL" id="LNJC01000007">
    <property type="protein sequence ID" value="KYC50824.1"/>
    <property type="molecule type" value="Genomic_DNA"/>
</dbReference>
<evidence type="ECO:0000256" key="8">
    <source>
        <dbReference type="ARBA" id="ARBA00023229"/>
    </source>
</evidence>
<dbReference type="EC" id="2.7.4.26" evidence="2 10"/>
<gene>
    <name evidence="14" type="ORF">APG10_00420</name>
    <name evidence="15" type="ORF">APG11_00530</name>
    <name evidence="16" type="ORF">APG12_00511</name>
</gene>
<dbReference type="Proteomes" id="UP000092401">
    <property type="component" value="Unassembled WGS sequence"/>
</dbReference>
<keyword evidence="8" id="KW-0414">Isoprene biosynthesis</keyword>
<dbReference type="EMBL" id="LNGE01000008">
    <property type="protein sequence ID" value="KYC45900.1"/>
    <property type="molecule type" value="Genomic_DNA"/>
</dbReference>
<dbReference type="Proteomes" id="UP000092403">
    <property type="component" value="Unassembled WGS sequence"/>
</dbReference>
<evidence type="ECO:0000313" key="16">
    <source>
        <dbReference type="EMBL" id="KYC50824.1"/>
    </source>
</evidence>
<feature type="binding site" evidence="11">
    <location>
        <position position="211"/>
    </location>
    <ligand>
        <name>ATP</name>
        <dbReference type="ChEBI" id="CHEBI:30616"/>
    </ligand>
</feature>
<dbReference type="PANTHER" id="PTHR43654:SF1">
    <property type="entry name" value="ISOPENTENYL PHOSPHATE KINASE"/>
    <property type="match status" value="1"/>
</dbReference>
<feature type="binding site" evidence="11">
    <location>
        <position position="215"/>
    </location>
    <ligand>
        <name>ATP</name>
        <dbReference type="ChEBI" id="CHEBI:30616"/>
    </ligand>
</feature>
<feature type="site" description="Transition state stabilizer" evidence="12">
    <location>
        <position position="14"/>
    </location>
</feature>
<dbReference type="AlphaFoldDB" id="A0A150IT11"/>
<feature type="binding site" evidence="11">
    <location>
        <position position="50"/>
    </location>
    <ligand>
        <name>substrate</name>
    </ligand>
</feature>
<evidence type="ECO:0000256" key="4">
    <source>
        <dbReference type="ARBA" id="ARBA00022679"/>
    </source>
</evidence>
<dbReference type="GO" id="GO:0016114">
    <property type="term" value="P:terpenoid biosynthetic process"/>
    <property type="evidence" value="ECO:0007669"/>
    <property type="project" value="TreeGrafter"/>
</dbReference>
<dbReference type="NCBIfam" id="NF040647">
    <property type="entry name" value="IPPK_Arch"/>
    <property type="match status" value="1"/>
</dbReference>
<comment type="subunit">
    <text evidence="10">Homodimer.</text>
</comment>
<keyword evidence="4 10" id="KW-0808">Transferase</keyword>
<evidence type="ECO:0000256" key="2">
    <source>
        <dbReference type="ARBA" id="ARBA00012908"/>
    </source>
</evidence>
<organism evidence="15 17">
    <name type="scientific">Candidatus Methanofastidiosum methylothiophilum</name>
    <dbReference type="NCBI Taxonomy" id="1705564"/>
    <lineage>
        <taxon>Archaea</taxon>
        <taxon>Methanobacteriati</taxon>
        <taxon>Methanobacteriota</taxon>
        <taxon>Stenosarchaea group</taxon>
        <taxon>Candidatus Methanofastidiosia</taxon>
        <taxon>Candidatus Methanofastidiosales</taxon>
        <taxon>Candidatus Methanofastidiosaceae</taxon>
        <taxon>Candidatus Methanofastidiosum</taxon>
    </lineage>
</organism>
<evidence type="ECO:0000313" key="17">
    <source>
        <dbReference type="Proteomes" id="UP000091929"/>
    </source>
</evidence>
<feature type="binding site" evidence="11">
    <location>
        <position position="170"/>
    </location>
    <ligand>
        <name>ATP</name>
        <dbReference type="ChEBI" id="CHEBI:30616"/>
    </ligand>
</feature>
<evidence type="ECO:0000313" key="18">
    <source>
        <dbReference type="Proteomes" id="UP000092401"/>
    </source>
</evidence>
<evidence type="ECO:0000256" key="9">
    <source>
        <dbReference type="ARBA" id="ARBA00049063"/>
    </source>
</evidence>
<feature type="binding site" evidence="11">
    <location>
        <begin position="175"/>
        <end position="180"/>
    </location>
    <ligand>
        <name>ATP</name>
        <dbReference type="ChEBI" id="CHEBI:30616"/>
    </ligand>
</feature>
<evidence type="ECO:0000259" key="13">
    <source>
        <dbReference type="Pfam" id="PF00696"/>
    </source>
</evidence>
<proteinExistence type="inferred from homology"/>
<evidence type="ECO:0000256" key="7">
    <source>
        <dbReference type="ARBA" id="ARBA00022840"/>
    </source>
</evidence>
<comment type="similarity">
    <text evidence="1 10">Belongs to the isopentenyl phosphate kinase family.</text>
</comment>
<sequence length="260" mass="28421">MIIIKAGGSAITKKSEDFTPNMEVISNLAQEIKEAGRVSILVHGAGSYGHPIAKKYSLGKGYFDDYQLKGFSETRASVSELDSIVLKSLMKNGLTPVKIGTFSNFITSNGRIVEFHKEPLLRAIELGLLPVFTGDLVFDRTRVFSILSGDQIVSYLSRLLKPSRVVFGTDVDGIYTGDPKKENVKLIDTVTEENIKEVFKFAKDTGDASGGMEGKLSEILPIFDMGIEIDVINLTKKGNLAETLRGNVKGTVIKKKNISK</sequence>
<accession>A0A150ILL3</accession>
<dbReference type="SUPFAM" id="SSF53633">
    <property type="entry name" value="Carbamate kinase-like"/>
    <property type="match status" value="1"/>
</dbReference>
<name>A0A150IT11_9EURY</name>
<protein>
    <recommendedName>
        <fullName evidence="3 10">Isopentenyl phosphate kinase</fullName>
        <shortName evidence="10">IPK</shortName>
        <ecNumber evidence="2 10">2.7.4.26</ecNumber>
    </recommendedName>
</protein>
<feature type="binding site" evidence="11">
    <location>
        <position position="46"/>
    </location>
    <ligand>
        <name>ATP</name>
        <dbReference type="ChEBI" id="CHEBI:30616"/>
    </ligand>
</feature>
<dbReference type="GO" id="GO:0005524">
    <property type="term" value="F:ATP binding"/>
    <property type="evidence" value="ECO:0007669"/>
    <property type="project" value="UniProtKB-KW"/>
</dbReference>
<feature type="binding site" evidence="11">
    <location>
        <begin position="5"/>
        <end position="9"/>
    </location>
    <ligand>
        <name>ATP</name>
        <dbReference type="ChEBI" id="CHEBI:30616"/>
    </ligand>
</feature>
<dbReference type="GO" id="GO:0005829">
    <property type="term" value="C:cytosol"/>
    <property type="evidence" value="ECO:0007669"/>
    <property type="project" value="TreeGrafter"/>
</dbReference>
<comment type="function">
    <text evidence="10">Catalyzes the formation of isopentenyl diphosphate (IPP), the building block of all isoprenoids.</text>
</comment>
<dbReference type="Pfam" id="PF00696">
    <property type="entry name" value="AA_kinase"/>
    <property type="match status" value="1"/>
</dbReference>
<feature type="binding site" evidence="11">
    <location>
        <position position="149"/>
    </location>
    <ligand>
        <name>substrate</name>
    </ligand>
</feature>
<keyword evidence="6 10" id="KW-0418">Kinase</keyword>
<evidence type="ECO:0000256" key="1">
    <source>
        <dbReference type="ARBA" id="ARBA00010540"/>
    </source>
</evidence>
<dbReference type="EMBL" id="LNGF01000009">
    <property type="protein sequence ID" value="KYC48169.1"/>
    <property type="molecule type" value="Genomic_DNA"/>
</dbReference>
<feature type="binding site" evidence="11">
    <location>
        <position position="45"/>
    </location>
    <ligand>
        <name>substrate</name>
    </ligand>
</feature>
<dbReference type="CDD" id="cd04241">
    <property type="entry name" value="AAK_FomA-like"/>
    <property type="match status" value="1"/>
</dbReference>
<keyword evidence="7 10" id="KW-0067">ATP-binding</keyword>